<dbReference type="EMBL" id="UFQS01000046">
    <property type="protein sequence ID" value="SSW98517.1"/>
    <property type="molecule type" value="Genomic_DNA"/>
</dbReference>
<keyword evidence="1" id="KW-0436">Ligase</keyword>
<dbReference type="AlphaFoldDB" id="A0A336K229"/>
<feature type="region of interest" description="Disordered" evidence="4">
    <location>
        <begin position="568"/>
        <end position="587"/>
    </location>
</feature>
<keyword evidence="2" id="KW-0547">Nucleotide-binding</keyword>
<dbReference type="GO" id="GO:0015631">
    <property type="term" value="F:tubulin binding"/>
    <property type="evidence" value="ECO:0007669"/>
    <property type="project" value="TreeGrafter"/>
</dbReference>
<evidence type="ECO:0000256" key="1">
    <source>
        <dbReference type="ARBA" id="ARBA00022598"/>
    </source>
</evidence>
<feature type="compositionally biased region" description="Acidic residues" evidence="4">
    <location>
        <begin position="78"/>
        <end position="103"/>
    </location>
</feature>
<reference evidence="5" key="1">
    <citation type="submission" date="2018-04" db="EMBL/GenBank/DDBJ databases">
        <authorList>
            <person name="Go L.Y."/>
            <person name="Mitchell J.A."/>
        </authorList>
    </citation>
    <scope>NUCLEOTIDE SEQUENCE</scope>
    <source>
        <tissue evidence="5">Whole organism</tissue>
    </source>
</reference>
<dbReference type="Gene3D" id="3.30.470.20">
    <property type="entry name" value="ATP-grasp fold, B domain"/>
    <property type="match status" value="1"/>
</dbReference>
<proteinExistence type="predicted"/>
<dbReference type="SUPFAM" id="SSF56059">
    <property type="entry name" value="Glutathione synthetase ATP-binding domain-like"/>
    <property type="match status" value="1"/>
</dbReference>
<sequence length="853" mass="99541">MSSWFSELYLNKNRKSCVDMNGNSFEHQTNKGQNNNNNVDNMRNYTNNLCKNNRRRKFLVKEPNCDSKESSGDQNSESSEDETSEGSEDEEEEEEEDDDEESENYSSSSTETEENDNINNKKRRGVLKPSNNNNNNKYRECCQTGLLKVNNNSYSVVFNNKTEDGLTSKSHHSITKHKGLPNIKSKKRCSKDGSNEKHVKKKKKLPLSICVLNSRYEIIGKVAKHLGYKLVKEFDLWNVCWTDSIPPVEFCRDMRRFQKINHFPGMYEISRKDLLARNMNRMLKLFPTDYQIFPKTWCFPADYGDAMNYSRRFKNKTFILKPDHSSQGKGIWLTKNLKEVDPTERLICQIYLCKPLLIDGFKFDLRVYTLITSLEPLRIFVYNEGLARFATSKYREPNTMNTSNVFMHLTNYSVNRHSRMFSHDLESGSKRKFSTLNKILAAEGHDIELLWANVDDIIVKTVISAWPMLKHNYNASFPNHDVVQACFELLGIDILIDHKLKPFILEVNHSPSFQTNQDVDKEVKEALIRDTLLLLNIDNDVKKRVIEEDKKRVRTRLLQKIREHKDVQGDNAHRISKESSTNEPNEDGCKAWALQIEWEETNLAGFRRVMPPPGDPHRYAKFFCAQNQVSVYSETAASKRREECAKKQRFELEEKRKGLCYSKGEGDDTKISRKKRSNKGQNSVANKFDGFIVENIPETEEKERNSLLSQREFLIRSCGLIQMIYVSFHRNHLLSDSDRRKYRETFSKFTALEPSMQNLPLLPLYKMQKRIQMKNVLIDEPSICTMIPQETQHGWGVRPQLPCLNVELSSYKNNRTAMARYLTNSIKKSSIEARQYFGEKIKLNSFYEMKEFR</sequence>
<evidence type="ECO:0000256" key="3">
    <source>
        <dbReference type="ARBA" id="ARBA00022840"/>
    </source>
</evidence>
<dbReference type="PANTHER" id="PTHR12241:SF161">
    <property type="entry name" value="TUBULIN POLYGLUTAMYLASE TTLL6"/>
    <property type="match status" value="1"/>
</dbReference>
<evidence type="ECO:0000256" key="4">
    <source>
        <dbReference type="SAM" id="MobiDB-lite"/>
    </source>
</evidence>
<organism evidence="5">
    <name type="scientific">Culicoides sonorensis</name>
    <name type="common">Biting midge</name>
    <dbReference type="NCBI Taxonomy" id="179676"/>
    <lineage>
        <taxon>Eukaryota</taxon>
        <taxon>Metazoa</taxon>
        <taxon>Ecdysozoa</taxon>
        <taxon>Arthropoda</taxon>
        <taxon>Hexapoda</taxon>
        <taxon>Insecta</taxon>
        <taxon>Pterygota</taxon>
        <taxon>Neoptera</taxon>
        <taxon>Endopterygota</taxon>
        <taxon>Diptera</taxon>
        <taxon>Nematocera</taxon>
        <taxon>Chironomoidea</taxon>
        <taxon>Ceratopogonidae</taxon>
        <taxon>Ceratopogoninae</taxon>
        <taxon>Culicoides</taxon>
        <taxon>Monoculicoides</taxon>
    </lineage>
</organism>
<feature type="compositionally biased region" description="Low complexity" evidence="4">
    <location>
        <begin position="30"/>
        <end position="48"/>
    </location>
</feature>
<feature type="region of interest" description="Disordered" evidence="4">
    <location>
        <begin position="23"/>
        <end position="137"/>
    </location>
</feature>
<dbReference type="VEuPathDB" id="VectorBase:CSON011099"/>
<name>A0A336K229_CULSO</name>
<gene>
    <name evidence="5" type="primary">CSON011099</name>
</gene>
<dbReference type="InterPro" id="IPR004344">
    <property type="entry name" value="TTL/TTLL_fam"/>
</dbReference>
<evidence type="ECO:0000313" key="6">
    <source>
        <dbReference type="EMBL" id="SSX18903.1"/>
    </source>
</evidence>
<protein>
    <submittedName>
        <fullName evidence="5">CSON011099 protein</fullName>
    </submittedName>
</protein>
<dbReference type="GO" id="GO:0005524">
    <property type="term" value="F:ATP binding"/>
    <property type="evidence" value="ECO:0007669"/>
    <property type="project" value="UniProtKB-KW"/>
</dbReference>
<feature type="compositionally biased region" description="Basic and acidic residues" evidence="4">
    <location>
        <begin position="59"/>
        <end position="71"/>
    </location>
</feature>
<dbReference type="GO" id="GO:0036064">
    <property type="term" value="C:ciliary basal body"/>
    <property type="evidence" value="ECO:0007669"/>
    <property type="project" value="TreeGrafter"/>
</dbReference>
<dbReference type="OMA" id="SICILNC"/>
<dbReference type="GO" id="GO:0070740">
    <property type="term" value="F:tubulin-glutamic acid ligase activity"/>
    <property type="evidence" value="ECO:0007669"/>
    <property type="project" value="TreeGrafter"/>
</dbReference>
<reference evidence="6" key="2">
    <citation type="submission" date="2018-07" db="EMBL/GenBank/DDBJ databases">
        <authorList>
            <person name="Quirk P.G."/>
            <person name="Krulwich T.A."/>
        </authorList>
    </citation>
    <scope>NUCLEOTIDE SEQUENCE</scope>
</reference>
<evidence type="ECO:0000256" key="2">
    <source>
        <dbReference type="ARBA" id="ARBA00022741"/>
    </source>
</evidence>
<dbReference type="PANTHER" id="PTHR12241">
    <property type="entry name" value="TUBULIN POLYGLUTAMYLASE"/>
    <property type="match status" value="1"/>
</dbReference>
<accession>A0A336K229</accession>
<dbReference type="GO" id="GO:0000226">
    <property type="term" value="P:microtubule cytoskeleton organization"/>
    <property type="evidence" value="ECO:0007669"/>
    <property type="project" value="TreeGrafter"/>
</dbReference>
<dbReference type="EMBL" id="UFQT01000046">
    <property type="protein sequence ID" value="SSX18903.1"/>
    <property type="molecule type" value="Genomic_DNA"/>
</dbReference>
<dbReference type="PROSITE" id="PS51221">
    <property type="entry name" value="TTL"/>
    <property type="match status" value="1"/>
</dbReference>
<feature type="compositionally biased region" description="Basic and acidic residues" evidence="4">
    <location>
        <begin position="568"/>
        <end position="577"/>
    </location>
</feature>
<evidence type="ECO:0000313" key="5">
    <source>
        <dbReference type="EMBL" id="SSW98517.1"/>
    </source>
</evidence>
<feature type="region of interest" description="Disordered" evidence="4">
    <location>
        <begin position="663"/>
        <end position="682"/>
    </location>
</feature>
<dbReference type="Pfam" id="PF03133">
    <property type="entry name" value="TTL"/>
    <property type="match status" value="1"/>
</dbReference>
<keyword evidence="3" id="KW-0067">ATP-binding</keyword>